<feature type="binding site" evidence="12">
    <location>
        <position position="115"/>
    </location>
    <ligand>
        <name>FAD</name>
        <dbReference type="ChEBI" id="CHEBI:57692"/>
    </ligand>
</feature>
<evidence type="ECO:0000256" key="1">
    <source>
        <dbReference type="ARBA" id="ARBA00002842"/>
    </source>
</evidence>
<keyword evidence="7 12" id="KW-0274">FAD</keyword>
<keyword evidence="16" id="KW-1185">Reference proteome</keyword>
<dbReference type="NCBIfam" id="NF003585">
    <property type="entry name" value="PRK05249.1"/>
    <property type="match status" value="1"/>
</dbReference>
<comment type="subcellular location">
    <subcellularLocation>
        <location evidence="2">Cytoplasm</location>
    </subcellularLocation>
</comment>
<evidence type="ECO:0000313" key="15">
    <source>
        <dbReference type="EMBL" id="KUM97119.1"/>
    </source>
</evidence>
<evidence type="ECO:0000313" key="16">
    <source>
        <dbReference type="Proteomes" id="UP000054241"/>
    </source>
</evidence>
<dbReference type="InterPro" id="IPR001100">
    <property type="entry name" value="Pyr_nuc-diS_OxRdtase"/>
</dbReference>
<evidence type="ECO:0000256" key="10">
    <source>
        <dbReference type="ARBA" id="ARBA00023027"/>
    </source>
</evidence>
<dbReference type="PANTHER" id="PTHR22912">
    <property type="entry name" value="DISULFIDE OXIDOREDUCTASE"/>
    <property type="match status" value="1"/>
</dbReference>
<dbReference type="GO" id="GO:0050660">
    <property type="term" value="F:flavin adenine dinucleotide binding"/>
    <property type="evidence" value="ECO:0007669"/>
    <property type="project" value="TreeGrafter"/>
</dbReference>
<dbReference type="OrthoDB" id="9800167at2"/>
<feature type="binding site" evidence="12">
    <location>
        <position position="205"/>
    </location>
    <ligand>
        <name>NAD(+)</name>
        <dbReference type="ChEBI" id="CHEBI:57540"/>
    </ligand>
</feature>
<sequence>MPDFDMLVIGSGPGGQKAAIAAAKLGRRVAVVDRPDMLGGVSLHTGTIPSKTLREAVLYLTGLTQRDLYGQSYRLKDDITVADLTARTRHVVGREVDVVRSQLSRNQVAVYSGTGRFADPHTVALRDDVTGHERLLSAEHIVIATGTRPARPDSVEFDGRTIMDSDNVLSLERVPRSMVIVGAGVIGMEYASMFAALGSKVTVVEKRPAMLDLCDVEVVESLKYHLRDLAVTFRFGETVAAVERHPRGTLTVLESGKKIPADTVMYSAGRQGLTAGLDLDRAGLAADARGRITVDEHYRTEVPHIYAVGDVIGFPALAATSMEQGRAAAYHACGEPVGRMHNLQPIGIYTIPEISFVGRTEDQLTEDCVPFEAGIARYRELARGQIIGDSHGMLKLLVSPVDRTLLGVHCFGSGATELIHIGQSVMGCGGTVDYLVNAVFNYPTLAESYKVAALDATNRLRQLDHLAD</sequence>
<keyword evidence="10 12" id="KW-0520">NAD</keyword>
<feature type="domain" description="FAD/NAD(P)-binding" evidence="14">
    <location>
        <begin position="4"/>
        <end position="325"/>
    </location>
</feature>
<comment type="caution">
    <text evidence="15">The sequence shown here is derived from an EMBL/GenBank/DDBJ whole genome shotgun (WGS) entry which is preliminary data.</text>
</comment>
<dbReference type="EC" id="1.6.1.1" evidence="4"/>
<dbReference type="PRINTS" id="PR00411">
    <property type="entry name" value="PNDRDTASEI"/>
</dbReference>
<keyword evidence="12" id="KW-0547">Nucleotide-binding</keyword>
<dbReference type="Gene3D" id="3.30.390.30">
    <property type="match status" value="1"/>
</dbReference>
<comment type="cofactor">
    <cofactor evidence="12">
        <name>FAD</name>
        <dbReference type="ChEBI" id="CHEBI:57692"/>
    </cofactor>
    <text evidence="12">Binds 1 FAD per subunit.</text>
</comment>
<dbReference type="InterPro" id="IPR050151">
    <property type="entry name" value="Class-I_Pyr_Nuc-Dis_Oxidored"/>
</dbReference>
<evidence type="ECO:0000256" key="4">
    <source>
        <dbReference type="ARBA" id="ARBA00012772"/>
    </source>
</evidence>
<keyword evidence="9" id="KW-0560">Oxidoreductase</keyword>
<dbReference type="GO" id="GO:0006103">
    <property type="term" value="P:2-oxoglutarate metabolic process"/>
    <property type="evidence" value="ECO:0007669"/>
    <property type="project" value="TreeGrafter"/>
</dbReference>
<dbReference type="SUPFAM" id="SSF51905">
    <property type="entry name" value="FAD/NAD(P)-binding domain"/>
    <property type="match status" value="1"/>
</dbReference>
<organism evidence="15 16">
    <name type="scientific">Streptomyces cellostaticus</name>
    <dbReference type="NCBI Taxonomy" id="67285"/>
    <lineage>
        <taxon>Bacteria</taxon>
        <taxon>Bacillati</taxon>
        <taxon>Actinomycetota</taxon>
        <taxon>Actinomycetes</taxon>
        <taxon>Kitasatosporales</taxon>
        <taxon>Streptomycetaceae</taxon>
        <taxon>Streptomyces</taxon>
    </lineage>
</organism>
<dbReference type="Proteomes" id="UP000054241">
    <property type="component" value="Unassembled WGS sequence"/>
</dbReference>
<dbReference type="GO" id="GO:0003957">
    <property type="term" value="F:NAD(P)+ transhydrogenase (Si-specific) activity"/>
    <property type="evidence" value="ECO:0007669"/>
    <property type="project" value="UniProtKB-EC"/>
</dbReference>
<evidence type="ECO:0000256" key="8">
    <source>
        <dbReference type="ARBA" id="ARBA00022857"/>
    </source>
</evidence>
<reference evidence="15 16" key="1">
    <citation type="submission" date="2015-10" db="EMBL/GenBank/DDBJ databases">
        <title>Draft genome sequence of Streptomyces cellostaticus DSM 40189, type strain for the species Streptomyces cellostaticus.</title>
        <authorList>
            <person name="Ruckert C."/>
            <person name="Winkler A."/>
            <person name="Kalinowski J."/>
            <person name="Kampfer P."/>
            <person name="Glaeser S."/>
        </authorList>
    </citation>
    <scope>NUCLEOTIDE SEQUENCE [LARGE SCALE GENOMIC DNA]</scope>
    <source>
        <strain evidence="15 16">DSM 40189</strain>
    </source>
</reference>
<feature type="domain" description="Pyridine nucleotide-disulphide oxidoreductase dimerisation" evidence="13">
    <location>
        <begin position="345"/>
        <end position="452"/>
    </location>
</feature>
<comment type="similarity">
    <text evidence="3">Belongs to the class-I pyridine nucleotide-disulfide oxidoreductase family.</text>
</comment>
<dbReference type="PIRSF" id="PIRSF000350">
    <property type="entry name" value="Mercury_reductase_MerA"/>
    <property type="match status" value="1"/>
</dbReference>
<dbReference type="Pfam" id="PF07992">
    <property type="entry name" value="Pyr_redox_2"/>
    <property type="match status" value="1"/>
</dbReference>
<dbReference type="InterPro" id="IPR004099">
    <property type="entry name" value="Pyr_nucl-diS_OxRdtase_dimer"/>
</dbReference>
<accession>A0A101NPM6</accession>
<evidence type="ECO:0000256" key="9">
    <source>
        <dbReference type="ARBA" id="ARBA00023002"/>
    </source>
</evidence>
<proteinExistence type="inferred from homology"/>
<feature type="binding site" evidence="12">
    <location>
        <begin position="182"/>
        <end position="189"/>
    </location>
    <ligand>
        <name>NAD(+)</name>
        <dbReference type="ChEBI" id="CHEBI:57540"/>
    </ligand>
</feature>
<keyword evidence="8" id="KW-0521">NADP</keyword>
<comment type="function">
    <text evidence="1">Conversion of NADPH, generated by peripheral catabolic pathways, to NADH, which can enter the respiratory chain for energy generation.</text>
</comment>
<protein>
    <recommendedName>
        <fullName evidence="4">NAD(P)(+) transhydrogenase (Si-specific)</fullName>
        <ecNumber evidence="4">1.6.1.1</ecNumber>
    </recommendedName>
    <alternativeName>
        <fullName evidence="11">NAD(P)(+) transhydrogenase [B-specific]</fullName>
    </alternativeName>
</protein>
<evidence type="ECO:0000256" key="6">
    <source>
        <dbReference type="ARBA" id="ARBA00022630"/>
    </source>
</evidence>
<evidence type="ECO:0000256" key="7">
    <source>
        <dbReference type="ARBA" id="ARBA00022827"/>
    </source>
</evidence>
<dbReference type="Gene3D" id="3.50.50.60">
    <property type="entry name" value="FAD/NAD(P)-binding domain"/>
    <property type="match status" value="2"/>
</dbReference>
<name>A0A101NPM6_9ACTN</name>
<dbReference type="RefSeq" id="WP_066994646.1">
    <property type="nucleotide sequence ID" value="NZ_BNDU01000004.1"/>
</dbReference>
<feature type="binding site" evidence="12">
    <location>
        <position position="310"/>
    </location>
    <ligand>
        <name>FAD</name>
        <dbReference type="ChEBI" id="CHEBI:57692"/>
    </ligand>
</feature>
<dbReference type="FunFam" id="3.30.390.30:FF:000001">
    <property type="entry name" value="Dihydrolipoyl dehydrogenase"/>
    <property type="match status" value="1"/>
</dbReference>
<dbReference type="Pfam" id="PF02852">
    <property type="entry name" value="Pyr_redox_dim"/>
    <property type="match status" value="1"/>
</dbReference>
<dbReference type="InterPro" id="IPR016156">
    <property type="entry name" value="FAD/NAD-linked_Rdtase_dimer_sf"/>
</dbReference>
<evidence type="ECO:0000256" key="11">
    <source>
        <dbReference type="ARBA" id="ARBA00031183"/>
    </source>
</evidence>
<evidence type="ECO:0000256" key="2">
    <source>
        <dbReference type="ARBA" id="ARBA00004496"/>
    </source>
</evidence>
<evidence type="ECO:0000259" key="13">
    <source>
        <dbReference type="Pfam" id="PF02852"/>
    </source>
</evidence>
<dbReference type="GO" id="GO:0005829">
    <property type="term" value="C:cytosol"/>
    <property type="evidence" value="ECO:0007669"/>
    <property type="project" value="TreeGrafter"/>
</dbReference>
<feature type="binding site" evidence="12">
    <location>
        <position position="51"/>
    </location>
    <ligand>
        <name>FAD</name>
        <dbReference type="ChEBI" id="CHEBI:57692"/>
    </ligand>
</feature>
<feature type="binding site" evidence="12">
    <location>
        <position position="269"/>
    </location>
    <ligand>
        <name>NAD(+)</name>
        <dbReference type="ChEBI" id="CHEBI:57540"/>
    </ligand>
</feature>
<dbReference type="SUPFAM" id="SSF55424">
    <property type="entry name" value="FAD/NAD-linked reductases, dimerisation (C-terminal) domain"/>
    <property type="match status" value="1"/>
</dbReference>
<evidence type="ECO:0000256" key="3">
    <source>
        <dbReference type="ARBA" id="ARBA00007532"/>
    </source>
</evidence>
<dbReference type="InterPro" id="IPR023753">
    <property type="entry name" value="FAD/NAD-binding_dom"/>
</dbReference>
<keyword evidence="5" id="KW-0963">Cytoplasm</keyword>
<dbReference type="STRING" id="67285.AQI88_08935"/>
<dbReference type="InterPro" id="IPR036188">
    <property type="entry name" value="FAD/NAD-bd_sf"/>
</dbReference>
<dbReference type="PANTHER" id="PTHR22912:SF93">
    <property type="entry name" value="SOLUBLE PYRIDINE NUCLEOTIDE TRANSHYDROGENASE"/>
    <property type="match status" value="1"/>
</dbReference>
<evidence type="ECO:0000256" key="12">
    <source>
        <dbReference type="PIRSR" id="PIRSR000350-3"/>
    </source>
</evidence>
<dbReference type="PRINTS" id="PR00368">
    <property type="entry name" value="FADPNR"/>
</dbReference>
<dbReference type="EMBL" id="LMWL01000012">
    <property type="protein sequence ID" value="KUM97119.1"/>
    <property type="molecule type" value="Genomic_DNA"/>
</dbReference>
<gene>
    <name evidence="15" type="ORF">AQI88_08935</name>
</gene>
<evidence type="ECO:0000259" key="14">
    <source>
        <dbReference type="Pfam" id="PF07992"/>
    </source>
</evidence>
<dbReference type="GO" id="GO:0004148">
    <property type="term" value="F:dihydrolipoyl dehydrogenase (NADH) activity"/>
    <property type="evidence" value="ECO:0007669"/>
    <property type="project" value="TreeGrafter"/>
</dbReference>
<dbReference type="AlphaFoldDB" id="A0A101NPM6"/>
<keyword evidence="6" id="KW-0285">Flavoprotein</keyword>
<evidence type="ECO:0000256" key="5">
    <source>
        <dbReference type="ARBA" id="ARBA00022490"/>
    </source>
</evidence>